<protein>
    <submittedName>
        <fullName evidence="2">Uncharacterized protein</fullName>
    </submittedName>
</protein>
<evidence type="ECO:0000256" key="1">
    <source>
        <dbReference type="SAM" id="Phobius"/>
    </source>
</evidence>
<dbReference type="EMBL" id="AZGK01000001">
    <property type="protein sequence ID" value="KRM48018.1"/>
    <property type="molecule type" value="Genomic_DNA"/>
</dbReference>
<proteinExistence type="predicted"/>
<name>A0A0R1Z0E6_9LACO</name>
<dbReference type="AlphaFoldDB" id="A0A0R1Z0E6"/>
<keyword evidence="1" id="KW-0812">Transmembrane</keyword>
<keyword evidence="1" id="KW-0472">Membrane</keyword>
<sequence length="65" mass="7155">MSSMSHFDLSMVVTIALGLILMVLTDNRPFAITLATLVILVTIIWTIQKKVAVTQSKNHDKTKGV</sequence>
<feature type="transmembrane region" description="Helical" evidence="1">
    <location>
        <begin position="30"/>
        <end position="47"/>
    </location>
</feature>
<organism evidence="2 3">
    <name type="scientific">Lentilactobacillus parabuchneri DSM 5707 = NBRC 107865</name>
    <dbReference type="NCBI Taxonomy" id="1423784"/>
    <lineage>
        <taxon>Bacteria</taxon>
        <taxon>Bacillati</taxon>
        <taxon>Bacillota</taxon>
        <taxon>Bacilli</taxon>
        <taxon>Lactobacillales</taxon>
        <taxon>Lactobacillaceae</taxon>
        <taxon>Lentilactobacillus</taxon>
    </lineage>
</organism>
<gene>
    <name evidence="2" type="ORF">FC51_GL000507</name>
</gene>
<dbReference type="Proteomes" id="UP000051957">
    <property type="component" value="Unassembled WGS sequence"/>
</dbReference>
<comment type="caution">
    <text evidence="2">The sequence shown here is derived from an EMBL/GenBank/DDBJ whole genome shotgun (WGS) entry which is preliminary data.</text>
</comment>
<keyword evidence="1" id="KW-1133">Transmembrane helix</keyword>
<evidence type="ECO:0000313" key="3">
    <source>
        <dbReference type="Proteomes" id="UP000051957"/>
    </source>
</evidence>
<accession>A0A0R1Z0E6</accession>
<dbReference type="PATRIC" id="fig|1423784.4.peg.502"/>
<evidence type="ECO:0000313" key="2">
    <source>
        <dbReference type="EMBL" id="KRM48018.1"/>
    </source>
</evidence>
<feature type="transmembrane region" description="Helical" evidence="1">
    <location>
        <begin position="7"/>
        <end position="24"/>
    </location>
</feature>
<reference evidence="2 3" key="1">
    <citation type="journal article" date="2015" name="Genome Announc.">
        <title>Expanding the biotechnology potential of lactobacilli through comparative genomics of 213 strains and associated genera.</title>
        <authorList>
            <person name="Sun Z."/>
            <person name="Harris H.M."/>
            <person name="McCann A."/>
            <person name="Guo C."/>
            <person name="Argimon S."/>
            <person name="Zhang W."/>
            <person name="Yang X."/>
            <person name="Jeffery I.B."/>
            <person name="Cooney J.C."/>
            <person name="Kagawa T.F."/>
            <person name="Liu W."/>
            <person name="Song Y."/>
            <person name="Salvetti E."/>
            <person name="Wrobel A."/>
            <person name="Rasinkangas P."/>
            <person name="Parkhill J."/>
            <person name="Rea M.C."/>
            <person name="O'Sullivan O."/>
            <person name="Ritari J."/>
            <person name="Douillard F.P."/>
            <person name="Paul Ross R."/>
            <person name="Yang R."/>
            <person name="Briner A.E."/>
            <person name="Felis G.E."/>
            <person name="de Vos W.M."/>
            <person name="Barrangou R."/>
            <person name="Klaenhammer T.R."/>
            <person name="Caufield P.W."/>
            <person name="Cui Y."/>
            <person name="Zhang H."/>
            <person name="O'Toole P.W."/>
        </authorList>
    </citation>
    <scope>NUCLEOTIDE SEQUENCE [LARGE SCALE GENOMIC DNA]</scope>
    <source>
        <strain evidence="2 3">DSM 5707</strain>
    </source>
</reference>